<dbReference type="EMBL" id="LR797185">
    <property type="protein sequence ID" value="CAB4192784.1"/>
    <property type="molecule type" value="Genomic_DNA"/>
</dbReference>
<dbReference type="SUPFAM" id="SSF50685">
    <property type="entry name" value="Barwin-like endoglucanases"/>
    <property type="match status" value="1"/>
</dbReference>
<dbReference type="EMBL" id="LR796919">
    <property type="protein sequence ID" value="CAB4175109.1"/>
    <property type="molecule type" value="Genomic_DNA"/>
</dbReference>
<evidence type="ECO:0000313" key="1">
    <source>
        <dbReference type="EMBL" id="CAB4175109.1"/>
    </source>
</evidence>
<proteinExistence type="predicted"/>
<evidence type="ECO:0000313" key="2">
    <source>
        <dbReference type="EMBL" id="CAB4184987.1"/>
    </source>
</evidence>
<dbReference type="InterPro" id="IPR036908">
    <property type="entry name" value="RlpA-like_sf"/>
</dbReference>
<evidence type="ECO:0000313" key="4">
    <source>
        <dbReference type="EMBL" id="CAB5231472.1"/>
    </source>
</evidence>
<reference evidence="1" key="1">
    <citation type="submission" date="2020-05" db="EMBL/GenBank/DDBJ databases">
        <authorList>
            <person name="Chiriac C."/>
            <person name="Salcher M."/>
            <person name="Ghai R."/>
            <person name="Kavagutti S V."/>
        </authorList>
    </citation>
    <scope>NUCLEOTIDE SEQUENCE</scope>
</reference>
<gene>
    <name evidence="2" type="ORF">UFOVP1131_101</name>
    <name evidence="3" type="ORF">UFOVP1245_85</name>
    <name evidence="4" type="ORF">UFOVP1582_93</name>
    <name evidence="1" type="ORF">UFOVP966_115</name>
</gene>
<evidence type="ECO:0000313" key="3">
    <source>
        <dbReference type="EMBL" id="CAB4192784.1"/>
    </source>
</evidence>
<sequence>MKRPATPAYDRLWTTAVALAVSLVLLFPIARPISLFTARTYTVPTHARDNWRFELAPARAKISGLATWYDASRNGAWYTRKSEWGKPVVFYAAAGPALRSMIEDLSGGNIKWGVSTWINMAKSSSRPKFLLTSKKTGKSVIIIATDWCGCQGRASSKTDTRVVDLSPDVWAALGVDLGLGVMRVTIEVIKD</sequence>
<dbReference type="EMBL" id="LR797071">
    <property type="protein sequence ID" value="CAB4184987.1"/>
    <property type="molecule type" value="Genomic_DNA"/>
</dbReference>
<dbReference type="Gene3D" id="2.40.40.10">
    <property type="entry name" value="RlpA-like domain"/>
    <property type="match status" value="1"/>
</dbReference>
<dbReference type="EMBL" id="LR798428">
    <property type="protein sequence ID" value="CAB5231472.1"/>
    <property type="molecule type" value="Genomic_DNA"/>
</dbReference>
<name>A0A6J5PTD7_9CAUD</name>
<protein>
    <submittedName>
        <fullName evidence="1">Uncharacterized protein</fullName>
    </submittedName>
</protein>
<organism evidence="1">
    <name type="scientific">uncultured Caudovirales phage</name>
    <dbReference type="NCBI Taxonomy" id="2100421"/>
    <lineage>
        <taxon>Viruses</taxon>
        <taxon>Duplodnaviria</taxon>
        <taxon>Heunggongvirae</taxon>
        <taxon>Uroviricota</taxon>
        <taxon>Caudoviricetes</taxon>
        <taxon>Peduoviridae</taxon>
        <taxon>Maltschvirus</taxon>
        <taxon>Maltschvirus maltsch</taxon>
    </lineage>
</organism>
<accession>A0A6J5PTD7</accession>